<dbReference type="EMBL" id="PXOA01000774">
    <property type="protein sequence ID" value="RFU72776.1"/>
    <property type="molecule type" value="Genomic_DNA"/>
</dbReference>
<dbReference type="InterPro" id="IPR021858">
    <property type="entry name" value="Fun_TF"/>
</dbReference>
<evidence type="ECO:0000256" key="1">
    <source>
        <dbReference type="ARBA" id="ARBA00004123"/>
    </source>
</evidence>
<evidence type="ECO:0000256" key="2">
    <source>
        <dbReference type="ARBA" id="ARBA00023242"/>
    </source>
</evidence>
<evidence type="ECO:0000259" key="3">
    <source>
        <dbReference type="PROSITE" id="PS50048"/>
    </source>
</evidence>
<dbReference type="PANTHER" id="PTHR37534">
    <property type="entry name" value="TRANSCRIPTIONAL ACTIVATOR PROTEIN UGA3"/>
    <property type="match status" value="1"/>
</dbReference>
<reference evidence="4 5" key="1">
    <citation type="journal article" date="2018" name="PLoS Pathog.">
        <title>Evolution of structural diversity of trichothecenes, a family of toxins produced by plant pathogenic and entomopathogenic fungi.</title>
        <authorList>
            <person name="Proctor R.H."/>
            <person name="McCormick S.P."/>
            <person name="Kim H.S."/>
            <person name="Cardoza R.E."/>
            <person name="Stanley A.M."/>
            <person name="Lindo L."/>
            <person name="Kelly A."/>
            <person name="Brown D.W."/>
            <person name="Lee T."/>
            <person name="Vaughan M.M."/>
            <person name="Alexander N.J."/>
            <person name="Busman M."/>
            <person name="Gutierrez S."/>
        </authorList>
    </citation>
    <scope>NUCLEOTIDE SEQUENCE [LARGE SCALE GENOMIC DNA]</scope>
    <source>
        <strain evidence="4 5">IBT 40837</strain>
    </source>
</reference>
<dbReference type="Pfam" id="PF11951">
    <property type="entry name" value="Fungal_trans_2"/>
    <property type="match status" value="1"/>
</dbReference>
<dbReference type="STRING" id="490622.A0A395N9H5"/>
<dbReference type="CDD" id="cd00067">
    <property type="entry name" value="GAL4"/>
    <property type="match status" value="1"/>
</dbReference>
<dbReference type="AlphaFoldDB" id="A0A395N9H5"/>
<keyword evidence="2" id="KW-0539">Nucleus</keyword>
<evidence type="ECO:0000313" key="4">
    <source>
        <dbReference type="EMBL" id="RFU72776.1"/>
    </source>
</evidence>
<proteinExistence type="predicted"/>
<dbReference type="GO" id="GO:0008270">
    <property type="term" value="F:zinc ion binding"/>
    <property type="evidence" value="ECO:0007669"/>
    <property type="project" value="InterPro"/>
</dbReference>
<dbReference type="GO" id="GO:0000981">
    <property type="term" value="F:DNA-binding transcription factor activity, RNA polymerase II-specific"/>
    <property type="evidence" value="ECO:0007669"/>
    <property type="project" value="InterPro"/>
</dbReference>
<dbReference type="PANTHER" id="PTHR37534:SF46">
    <property type="entry name" value="ZN(II)2CYS6 TRANSCRIPTION FACTOR (EUROFUNG)"/>
    <property type="match status" value="1"/>
</dbReference>
<accession>A0A395N9H5</accession>
<dbReference type="SUPFAM" id="SSF57701">
    <property type="entry name" value="Zn2/Cys6 DNA-binding domain"/>
    <property type="match status" value="1"/>
</dbReference>
<dbReference type="InterPro" id="IPR001138">
    <property type="entry name" value="Zn2Cys6_DnaBD"/>
</dbReference>
<dbReference type="GO" id="GO:0005634">
    <property type="term" value="C:nucleus"/>
    <property type="evidence" value="ECO:0007669"/>
    <property type="project" value="UniProtKB-SubCell"/>
</dbReference>
<dbReference type="PROSITE" id="PS50048">
    <property type="entry name" value="ZN2_CY6_FUNGAL_2"/>
    <property type="match status" value="1"/>
</dbReference>
<dbReference type="Pfam" id="PF00172">
    <property type="entry name" value="Zn_clus"/>
    <property type="match status" value="1"/>
</dbReference>
<feature type="domain" description="Zn(2)-C6 fungal-type" evidence="3">
    <location>
        <begin position="24"/>
        <end position="54"/>
    </location>
</feature>
<sequence>MKFSTLIKHNNGLSMPRVIRSTSSCLTCRRRGVRCDWELGRCFTCKAEGYYCVQPISTVFDPTVSASPAAEGQASGIRIMPDSALAIQLNAGPGRSTGLGQGRDLVIPNEPSDIMPRLTQQIIRSQEIRLSQTPGCIPDPAGGEQDHDYAAYYDHAYEEHLMELLYDSDSEANSLWPEENAPPLADRLRIFFEHAQRHLLPSALCQMPVSLLPANEYSTAEILFYYNVRQPGFRSNNSIDIDLNDDKFRQLAYSNPLVMQLIVAHKADHRPVNDAAFASGEGVERFHAAAIRKLGPKIARYLAGNEDEMLSLTLGSVVLSLTEMARLNKYGQSLNYAPSAKSLLTSLAALSHNEIANSLPDILVEYVMHTVSFACVSTDAAKAESIPFMSEMLRTKVNDMIALGYKGNLCGIWIEVLYYIQRIFQLGMSIRGHPSGCITPNDVVNFGVIQSALMDFSNTRNFENRGSPLEVAAAGLFKNAAVLYLWSLLDEPPNTLQTQAGGIYPNGISNMVMLSLQALKNDIPERDPINKTLIWPLLILGCFATTPHQKSAIQDRLLAISEEFTVGNPRETLCLLTNVWKAPKDQRNPWLLWKHIRSNLHMCCNCTQCVPAL</sequence>
<comment type="caution">
    <text evidence="4">The sequence shown here is derived from an EMBL/GenBank/DDBJ whole genome shotgun (WGS) entry which is preliminary data.</text>
</comment>
<keyword evidence="5" id="KW-1185">Reference proteome</keyword>
<dbReference type="OrthoDB" id="1919336at2759"/>
<name>A0A395N9H5_TRIAR</name>
<dbReference type="Proteomes" id="UP000266272">
    <property type="component" value="Unassembled WGS sequence"/>
</dbReference>
<comment type="subcellular location">
    <subcellularLocation>
        <location evidence="1">Nucleus</location>
    </subcellularLocation>
</comment>
<evidence type="ECO:0000313" key="5">
    <source>
        <dbReference type="Proteomes" id="UP000266272"/>
    </source>
</evidence>
<dbReference type="InterPro" id="IPR036864">
    <property type="entry name" value="Zn2-C6_fun-type_DNA-bd_sf"/>
</dbReference>
<gene>
    <name evidence="4" type="ORF">TARUN_9480</name>
</gene>
<dbReference type="Gene3D" id="4.10.240.10">
    <property type="entry name" value="Zn(2)-C6 fungal-type DNA-binding domain"/>
    <property type="match status" value="1"/>
</dbReference>
<protein>
    <submittedName>
        <fullName evidence="4">C6 transcription factor</fullName>
    </submittedName>
</protein>
<organism evidence="4 5">
    <name type="scientific">Trichoderma arundinaceum</name>
    <dbReference type="NCBI Taxonomy" id="490622"/>
    <lineage>
        <taxon>Eukaryota</taxon>
        <taxon>Fungi</taxon>
        <taxon>Dikarya</taxon>
        <taxon>Ascomycota</taxon>
        <taxon>Pezizomycotina</taxon>
        <taxon>Sordariomycetes</taxon>
        <taxon>Hypocreomycetidae</taxon>
        <taxon>Hypocreales</taxon>
        <taxon>Hypocreaceae</taxon>
        <taxon>Trichoderma</taxon>
    </lineage>
</organism>